<evidence type="ECO:0000313" key="3">
    <source>
        <dbReference type="EMBL" id="AEV70505.1"/>
    </source>
</evidence>
<evidence type="ECO:0000313" key="4">
    <source>
        <dbReference type="Proteomes" id="UP000005435"/>
    </source>
</evidence>
<reference evidence="3 4" key="2">
    <citation type="journal article" date="2012" name="Stand. Genomic Sci.">
        <title>Complete Genome Sequence of Clostridium clariflavum DSM 19732.</title>
        <authorList>
            <person name="Izquierdo J.A."/>
            <person name="Goodwin L."/>
            <person name="Davenport K.W."/>
            <person name="Teshima H."/>
            <person name="Bruce D."/>
            <person name="Detter C."/>
            <person name="Tapia R."/>
            <person name="Han S."/>
            <person name="Land M."/>
            <person name="Hauser L."/>
            <person name="Jeffries C.D."/>
            <person name="Han J."/>
            <person name="Pitluck S."/>
            <person name="Nolan M."/>
            <person name="Chen A."/>
            <person name="Huntemann M."/>
            <person name="Mavromatis K."/>
            <person name="Mikhailova N."/>
            <person name="Liolios K."/>
            <person name="Woyke T."/>
            <person name="Lynd L.R."/>
        </authorList>
    </citation>
    <scope>NUCLEOTIDE SEQUENCE [LARGE SCALE GENOMIC DNA]</scope>
    <source>
        <strain evidence="4">DSM 19732 / NBRC 101661 / EBR45</strain>
    </source>
</reference>
<dbReference type="RefSeq" id="WP_014257004.1">
    <property type="nucleotide sequence ID" value="NC_016627.1"/>
</dbReference>
<dbReference type="InterPro" id="IPR000073">
    <property type="entry name" value="AB_hydrolase_1"/>
</dbReference>
<feature type="domain" description="AB hydrolase-1" evidence="2">
    <location>
        <begin position="91"/>
        <end position="214"/>
    </location>
</feature>
<dbReference type="EMBL" id="CP003065">
    <property type="protein sequence ID" value="AEV70505.1"/>
    <property type="molecule type" value="Genomic_DNA"/>
</dbReference>
<dbReference type="Gene3D" id="3.40.50.1820">
    <property type="entry name" value="alpha/beta hydrolase"/>
    <property type="match status" value="1"/>
</dbReference>
<keyword evidence="3" id="KW-0378">Hydrolase</keyword>
<protein>
    <submittedName>
        <fullName evidence="3">Alpha/beta hydrolase family protein</fullName>
    </submittedName>
</protein>
<dbReference type="MEROPS" id="S09.B04"/>
<dbReference type="KEGG" id="ccl:Clocl_4069"/>
<dbReference type="GO" id="GO:0016787">
    <property type="term" value="F:hydrolase activity"/>
    <property type="evidence" value="ECO:0007669"/>
    <property type="project" value="UniProtKB-KW"/>
</dbReference>
<name>G8LSZ2_ACECE</name>
<keyword evidence="1" id="KW-1133">Transmembrane helix</keyword>
<reference evidence="4" key="1">
    <citation type="submission" date="2011-12" db="EMBL/GenBank/DDBJ databases">
        <title>Complete sequence of Clostridium clariflavum DSM 19732.</title>
        <authorList>
            <consortium name="US DOE Joint Genome Institute"/>
            <person name="Lucas S."/>
            <person name="Han J."/>
            <person name="Lapidus A."/>
            <person name="Cheng J.-F."/>
            <person name="Goodwin L."/>
            <person name="Pitluck S."/>
            <person name="Peters L."/>
            <person name="Teshima H."/>
            <person name="Detter J.C."/>
            <person name="Han C."/>
            <person name="Tapia R."/>
            <person name="Land M."/>
            <person name="Hauser L."/>
            <person name="Kyrpides N."/>
            <person name="Ivanova N."/>
            <person name="Pagani I."/>
            <person name="Kitzmiller T."/>
            <person name="Lynd L."/>
            <person name="Izquierdo J."/>
            <person name="Woyke T."/>
        </authorList>
    </citation>
    <scope>NUCLEOTIDE SEQUENCE [LARGE SCALE GENOMIC DNA]</scope>
    <source>
        <strain evidence="4">DSM 19732 / NBRC 101661 / EBR45</strain>
    </source>
</reference>
<dbReference type="HOGENOM" id="CLU_029375_6_2_9"/>
<sequence length="316" mass="35490" precursor="true">MRISGVSYAQRKTHWIRTIVMVIIILVLLASIALIGVSTYTGWMLTHPKRKALPVFTSNIVPEYRNISFKDIKDEINLKGWFFEVKGSNKTVILAHGYRQNRLQYGEDTFVLIKSLLNQGYNVLTFDFRNCGESEGKVTTVGIYEKNDLLGAINYAKKLGSKQIVLMGFSMGAATSIVAAAQSQDVDAVIADSPFSDLEEYLNDNLNAWSNLPSFPFNQTTFLTIKILEGVNPKEFSPRAVIKDIAPRPVMLIHSKDDAYIPVSNSHELLKAGGSNVKLWETEGVNHIESFTKLTDEYLQRITEFLNNLNDDSDEN</sequence>
<dbReference type="Proteomes" id="UP000005435">
    <property type="component" value="Chromosome"/>
</dbReference>
<keyword evidence="4" id="KW-1185">Reference proteome</keyword>
<feature type="transmembrane region" description="Helical" evidence="1">
    <location>
        <begin position="20"/>
        <end position="43"/>
    </location>
</feature>
<dbReference type="OrthoDB" id="9776685at2"/>
<gene>
    <name evidence="3" type="ordered locus">Clocl_4069</name>
</gene>
<proteinExistence type="predicted"/>
<dbReference type="eggNOG" id="COG1073">
    <property type="taxonomic scope" value="Bacteria"/>
</dbReference>
<evidence type="ECO:0000259" key="2">
    <source>
        <dbReference type="Pfam" id="PF00561"/>
    </source>
</evidence>
<dbReference type="AlphaFoldDB" id="G8LSZ2"/>
<evidence type="ECO:0000256" key="1">
    <source>
        <dbReference type="SAM" id="Phobius"/>
    </source>
</evidence>
<dbReference type="InterPro" id="IPR052920">
    <property type="entry name" value="DNA-binding_regulatory"/>
</dbReference>
<accession>G8LSZ2</accession>
<dbReference type="InterPro" id="IPR029058">
    <property type="entry name" value="AB_hydrolase_fold"/>
</dbReference>
<dbReference type="SUPFAM" id="SSF53474">
    <property type="entry name" value="alpha/beta-Hydrolases"/>
    <property type="match status" value="1"/>
</dbReference>
<keyword evidence="1" id="KW-0812">Transmembrane</keyword>
<dbReference type="Pfam" id="PF00561">
    <property type="entry name" value="Abhydrolase_1"/>
    <property type="match status" value="1"/>
</dbReference>
<organism evidence="3 4">
    <name type="scientific">Acetivibrio clariflavus (strain DSM 19732 / NBRC 101661 / EBR45)</name>
    <name type="common">Clostridium clariflavum</name>
    <dbReference type="NCBI Taxonomy" id="720554"/>
    <lineage>
        <taxon>Bacteria</taxon>
        <taxon>Bacillati</taxon>
        <taxon>Bacillota</taxon>
        <taxon>Clostridia</taxon>
        <taxon>Eubacteriales</taxon>
        <taxon>Oscillospiraceae</taxon>
        <taxon>Acetivibrio</taxon>
    </lineage>
</organism>
<dbReference type="PANTHER" id="PTHR43358">
    <property type="entry name" value="ALPHA/BETA-HYDROLASE"/>
    <property type="match status" value="1"/>
</dbReference>
<dbReference type="PANTHER" id="PTHR43358:SF4">
    <property type="entry name" value="ALPHA_BETA HYDROLASE FOLD-1 DOMAIN-CONTAINING PROTEIN"/>
    <property type="match status" value="1"/>
</dbReference>
<keyword evidence="1" id="KW-0472">Membrane</keyword>